<feature type="transmembrane region" description="Helical" evidence="7">
    <location>
        <begin position="7"/>
        <end position="32"/>
    </location>
</feature>
<dbReference type="PROSITE" id="PS50850">
    <property type="entry name" value="MFS"/>
    <property type="match status" value="1"/>
</dbReference>
<evidence type="ECO:0000256" key="6">
    <source>
        <dbReference type="ARBA" id="ARBA00023136"/>
    </source>
</evidence>
<feature type="transmembrane region" description="Helical" evidence="7">
    <location>
        <begin position="207"/>
        <end position="230"/>
    </location>
</feature>
<dbReference type="GO" id="GO:0022857">
    <property type="term" value="F:transmembrane transporter activity"/>
    <property type="evidence" value="ECO:0007669"/>
    <property type="project" value="InterPro"/>
</dbReference>
<protein>
    <submittedName>
        <fullName evidence="9">Putative MFS family arabinose efflux permease</fullName>
    </submittedName>
</protein>
<dbReference type="OrthoDB" id="478565at2"/>
<keyword evidence="6 7" id="KW-0472">Membrane</keyword>
<dbReference type="STRING" id="200904.GCA_900168775_02840"/>
<dbReference type="RefSeq" id="WP_113869350.1">
    <property type="nucleotide sequence ID" value="NZ_BAABQN010000012.1"/>
</dbReference>
<organism evidence="9 10">
    <name type="scientific">Paraliobacillus ryukyuensis</name>
    <dbReference type="NCBI Taxonomy" id="200904"/>
    <lineage>
        <taxon>Bacteria</taxon>
        <taxon>Bacillati</taxon>
        <taxon>Bacillota</taxon>
        <taxon>Bacilli</taxon>
        <taxon>Bacillales</taxon>
        <taxon>Bacillaceae</taxon>
        <taxon>Paraliobacillus</taxon>
    </lineage>
</organism>
<keyword evidence="3" id="KW-1003">Cell membrane</keyword>
<dbReference type="GO" id="GO:0005886">
    <property type="term" value="C:plasma membrane"/>
    <property type="evidence" value="ECO:0007669"/>
    <property type="project" value="UniProtKB-SubCell"/>
</dbReference>
<keyword evidence="2" id="KW-0813">Transport</keyword>
<feature type="transmembrane region" description="Helical" evidence="7">
    <location>
        <begin position="297"/>
        <end position="315"/>
    </location>
</feature>
<feature type="domain" description="Major facilitator superfamily (MFS) profile" evidence="8">
    <location>
        <begin position="7"/>
        <end position="385"/>
    </location>
</feature>
<evidence type="ECO:0000256" key="1">
    <source>
        <dbReference type="ARBA" id="ARBA00004651"/>
    </source>
</evidence>
<feature type="transmembrane region" description="Helical" evidence="7">
    <location>
        <begin position="357"/>
        <end position="378"/>
    </location>
</feature>
<evidence type="ECO:0000256" key="2">
    <source>
        <dbReference type="ARBA" id="ARBA00022448"/>
    </source>
</evidence>
<dbReference type="InterPro" id="IPR011701">
    <property type="entry name" value="MFS"/>
</dbReference>
<feature type="transmembrane region" description="Helical" evidence="7">
    <location>
        <begin position="327"/>
        <end position="351"/>
    </location>
</feature>
<dbReference type="CDD" id="cd17477">
    <property type="entry name" value="MFS_YcaD_like"/>
    <property type="match status" value="1"/>
</dbReference>
<feature type="transmembrane region" description="Helical" evidence="7">
    <location>
        <begin position="159"/>
        <end position="178"/>
    </location>
</feature>
<keyword evidence="4 7" id="KW-0812">Transmembrane</keyword>
<dbReference type="PANTHER" id="PTHR23521">
    <property type="entry name" value="TRANSPORTER MFS SUPERFAMILY"/>
    <property type="match status" value="1"/>
</dbReference>
<evidence type="ECO:0000313" key="10">
    <source>
        <dbReference type="Proteomes" id="UP000252254"/>
    </source>
</evidence>
<evidence type="ECO:0000259" key="8">
    <source>
        <dbReference type="PROSITE" id="PS50850"/>
    </source>
</evidence>
<comment type="caution">
    <text evidence="9">The sequence shown here is derived from an EMBL/GenBank/DDBJ whole genome shotgun (WGS) entry which is preliminary data.</text>
</comment>
<keyword evidence="10" id="KW-1185">Reference proteome</keyword>
<gene>
    <name evidence="9" type="ORF">DES48_10867</name>
</gene>
<name>A0A366DZ89_9BACI</name>
<comment type="subcellular location">
    <subcellularLocation>
        <location evidence="1">Cell membrane</location>
        <topology evidence="1">Multi-pass membrane protein</topology>
    </subcellularLocation>
</comment>
<dbReference type="Pfam" id="PF07690">
    <property type="entry name" value="MFS_1"/>
    <property type="match status" value="1"/>
</dbReference>
<feature type="transmembrane region" description="Helical" evidence="7">
    <location>
        <begin position="273"/>
        <end position="291"/>
    </location>
</feature>
<feature type="transmembrane region" description="Helical" evidence="7">
    <location>
        <begin position="44"/>
        <end position="61"/>
    </location>
</feature>
<dbReference type="Gene3D" id="1.20.1250.20">
    <property type="entry name" value="MFS general substrate transporter like domains"/>
    <property type="match status" value="2"/>
</dbReference>
<accession>A0A366DZ89</accession>
<feature type="transmembrane region" description="Helical" evidence="7">
    <location>
        <begin position="132"/>
        <end position="153"/>
    </location>
</feature>
<reference evidence="9 10" key="1">
    <citation type="submission" date="2018-06" db="EMBL/GenBank/DDBJ databases">
        <title>Genomic Encyclopedia of Type Strains, Phase IV (KMG-IV): sequencing the most valuable type-strain genomes for metagenomic binning, comparative biology and taxonomic classification.</title>
        <authorList>
            <person name="Goeker M."/>
        </authorList>
    </citation>
    <scope>NUCLEOTIDE SEQUENCE [LARGE SCALE GENOMIC DNA]</scope>
    <source>
        <strain evidence="9 10">DSM 15140</strain>
    </source>
</reference>
<evidence type="ECO:0000256" key="3">
    <source>
        <dbReference type="ARBA" id="ARBA00022475"/>
    </source>
</evidence>
<dbReference type="InterPro" id="IPR020846">
    <property type="entry name" value="MFS_dom"/>
</dbReference>
<dbReference type="EMBL" id="QNRI01000008">
    <property type="protein sequence ID" value="RBO95357.1"/>
    <property type="molecule type" value="Genomic_DNA"/>
</dbReference>
<sequence length="392" mass="42607">MFSEKIRFWLLISFVTISGFSQGMLLPLLAVILEQNSVPSSVNGLHATGLYIGVLIASPFMEKPLQKLGYKPIILIGGFLVLGSLFVFPLWQALWFWFVLRLLVGIGDHMLHFATQTWITSTALPEKRGRTIALYGLFFSLGFSLGPLMTRLLAIHESLPFLVSAGLCSIAWILVLFIRNEHVDLSDEVETVEVTSSIGRFIKTGKLAWVALLSPFAYGILESSLHGIFPVYGLRIGHDVDLLSLVIPFFSIASLVTQIPLGVLSDKLGRKKMLMLLISSGIIVFFVGALIEHAVAGLFITFALAGMLLGSLYSLGVSFMADLLPKALLPAGNIMCGIAFSMGSIVGPYIGGQFIELFPNLSFFHVIVVLLLVVVIAISTRKEAQGTMSASA</sequence>
<evidence type="ECO:0000313" key="9">
    <source>
        <dbReference type="EMBL" id="RBO95357.1"/>
    </source>
</evidence>
<proteinExistence type="predicted"/>
<dbReference type="InterPro" id="IPR036259">
    <property type="entry name" value="MFS_trans_sf"/>
</dbReference>
<dbReference type="SUPFAM" id="SSF103473">
    <property type="entry name" value="MFS general substrate transporter"/>
    <property type="match status" value="1"/>
</dbReference>
<feature type="transmembrane region" description="Helical" evidence="7">
    <location>
        <begin position="68"/>
        <end position="88"/>
    </location>
</feature>
<feature type="transmembrane region" description="Helical" evidence="7">
    <location>
        <begin position="94"/>
        <end position="111"/>
    </location>
</feature>
<feature type="transmembrane region" description="Helical" evidence="7">
    <location>
        <begin position="242"/>
        <end position="261"/>
    </location>
</feature>
<dbReference type="AlphaFoldDB" id="A0A366DZ89"/>
<keyword evidence="5 7" id="KW-1133">Transmembrane helix</keyword>
<evidence type="ECO:0000256" key="7">
    <source>
        <dbReference type="SAM" id="Phobius"/>
    </source>
</evidence>
<evidence type="ECO:0000256" key="5">
    <source>
        <dbReference type="ARBA" id="ARBA00022989"/>
    </source>
</evidence>
<evidence type="ECO:0000256" key="4">
    <source>
        <dbReference type="ARBA" id="ARBA00022692"/>
    </source>
</evidence>
<dbReference type="Proteomes" id="UP000252254">
    <property type="component" value="Unassembled WGS sequence"/>
</dbReference>
<dbReference type="PANTHER" id="PTHR23521:SF2">
    <property type="entry name" value="TRANSPORTER MFS SUPERFAMILY"/>
    <property type="match status" value="1"/>
</dbReference>
<dbReference type="InterPro" id="IPR047200">
    <property type="entry name" value="MFS_YcaD-like"/>
</dbReference>